<organism evidence="1 2">
    <name type="scientific">Muricoccus pecuniae</name>
    <dbReference type="NCBI Taxonomy" id="693023"/>
    <lineage>
        <taxon>Bacteria</taxon>
        <taxon>Pseudomonadati</taxon>
        <taxon>Pseudomonadota</taxon>
        <taxon>Alphaproteobacteria</taxon>
        <taxon>Acetobacterales</taxon>
        <taxon>Roseomonadaceae</taxon>
        <taxon>Muricoccus</taxon>
    </lineage>
</organism>
<gene>
    <name evidence="1" type="ORF">FHS87_004313</name>
</gene>
<sequence>MTICVMGGAGFIGRRVVRLLAGMDQEGPCCTTLLHGSAVKTD</sequence>
<dbReference type="Proteomes" id="UP000580654">
    <property type="component" value="Unassembled WGS sequence"/>
</dbReference>
<dbReference type="AlphaFoldDB" id="A0A840YMI7"/>
<name>A0A840YMI7_9PROT</name>
<evidence type="ECO:0000313" key="1">
    <source>
        <dbReference type="EMBL" id="MBB5696243.1"/>
    </source>
</evidence>
<dbReference type="EMBL" id="JACIJD010000034">
    <property type="protein sequence ID" value="MBB5696243.1"/>
    <property type="molecule type" value="Genomic_DNA"/>
</dbReference>
<evidence type="ECO:0000313" key="2">
    <source>
        <dbReference type="Proteomes" id="UP000580654"/>
    </source>
</evidence>
<accession>A0A840YMI7</accession>
<dbReference type="Gene3D" id="3.40.50.720">
    <property type="entry name" value="NAD(P)-binding Rossmann-like Domain"/>
    <property type="match status" value="1"/>
</dbReference>
<reference evidence="1 2" key="1">
    <citation type="submission" date="2020-08" db="EMBL/GenBank/DDBJ databases">
        <title>Genomic Encyclopedia of Type Strains, Phase IV (KMG-IV): sequencing the most valuable type-strain genomes for metagenomic binning, comparative biology and taxonomic classification.</title>
        <authorList>
            <person name="Goeker M."/>
        </authorList>
    </citation>
    <scope>NUCLEOTIDE SEQUENCE [LARGE SCALE GENOMIC DNA]</scope>
    <source>
        <strain evidence="1 2">DSM 25622</strain>
    </source>
</reference>
<keyword evidence="2" id="KW-1185">Reference proteome</keyword>
<dbReference type="InterPro" id="IPR036291">
    <property type="entry name" value="NAD(P)-bd_dom_sf"/>
</dbReference>
<dbReference type="SUPFAM" id="SSF51735">
    <property type="entry name" value="NAD(P)-binding Rossmann-fold domains"/>
    <property type="match status" value="1"/>
</dbReference>
<protein>
    <submittedName>
        <fullName evidence="1">Nucleoside-diphosphate-sugar epimerase</fullName>
    </submittedName>
</protein>
<comment type="caution">
    <text evidence="1">The sequence shown here is derived from an EMBL/GenBank/DDBJ whole genome shotgun (WGS) entry which is preliminary data.</text>
</comment>
<proteinExistence type="predicted"/>
<dbReference type="RefSeq" id="WP_281394565.1">
    <property type="nucleotide sequence ID" value="NZ_JACIJD010000034.1"/>
</dbReference>